<comment type="subcellular location">
    <subcellularLocation>
        <location evidence="1">Membrane</location>
        <topology evidence="1">Single-pass membrane protein</topology>
    </subcellularLocation>
</comment>
<evidence type="ECO:0000256" key="1">
    <source>
        <dbReference type="ARBA" id="ARBA00004167"/>
    </source>
</evidence>
<dbReference type="Proteomes" id="UP000703590">
    <property type="component" value="Unassembled WGS sequence"/>
</dbReference>
<evidence type="ECO:0000256" key="2">
    <source>
        <dbReference type="ARBA" id="ARBA00010265"/>
    </source>
</evidence>
<dbReference type="RefSeq" id="WP_205459809.1">
    <property type="nucleotide sequence ID" value="NZ_JAFHKK010000029.1"/>
</dbReference>
<name>A0ABS2WUK4_9BACT</name>
<keyword evidence="4 7" id="KW-1133">Transmembrane helix</keyword>
<gene>
    <name evidence="8" type="ORF">JWV37_10760</name>
</gene>
<dbReference type="InterPro" id="IPR042217">
    <property type="entry name" value="T4SS_VirB10/TrbI"/>
</dbReference>
<evidence type="ECO:0000256" key="7">
    <source>
        <dbReference type="SAM" id="Phobius"/>
    </source>
</evidence>
<evidence type="ECO:0000256" key="4">
    <source>
        <dbReference type="ARBA" id="ARBA00022989"/>
    </source>
</evidence>
<reference evidence="9" key="2">
    <citation type="submission" date="2021-02" db="EMBL/GenBank/DDBJ databases">
        <title>Sulfurospirillum tamanensis sp. nov.</title>
        <authorList>
            <person name="Merkel A.Y."/>
        </authorList>
    </citation>
    <scope>NUCLEOTIDE SEQUENCE [LARGE SCALE GENOMIC DNA]</scope>
    <source>
        <strain evidence="9">T05b</strain>
    </source>
</reference>
<dbReference type="EMBL" id="JAFHKK010000029">
    <property type="protein sequence ID" value="MBN2965263.1"/>
    <property type="molecule type" value="Genomic_DNA"/>
</dbReference>
<protein>
    <submittedName>
        <fullName evidence="8">TrbI/VirB10 family protein</fullName>
    </submittedName>
</protein>
<comment type="caution">
    <text evidence="8">The sequence shown here is derived from an EMBL/GenBank/DDBJ whole genome shotgun (WGS) entry which is preliminary data.</text>
</comment>
<dbReference type="InterPro" id="IPR005498">
    <property type="entry name" value="T4SS_VirB10/TraB/TrbI"/>
</dbReference>
<keyword evidence="3 7" id="KW-0812">Transmembrane</keyword>
<proteinExistence type="inferred from homology"/>
<dbReference type="Gene3D" id="2.40.128.260">
    <property type="entry name" value="Type IV secretion system, VirB10/TraB/TrbI"/>
    <property type="match status" value="1"/>
</dbReference>
<accession>A0ABS2WUK4</accession>
<evidence type="ECO:0000313" key="9">
    <source>
        <dbReference type="Proteomes" id="UP000703590"/>
    </source>
</evidence>
<dbReference type="CDD" id="cd16429">
    <property type="entry name" value="VirB10"/>
    <property type="match status" value="1"/>
</dbReference>
<reference evidence="8 9" key="3">
    <citation type="submission" date="2021-02" db="EMBL/GenBank/DDBJ databases">
        <authorList>
            <person name="Merkel A.Y."/>
        </authorList>
    </citation>
    <scope>NUCLEOTIDE SEQUENCE [LARGE SCALE GENOMIC DNA]</scope>
    <source>
        <strain evidence="8 9">T05b</strain>
    </source>
</reference>
<reference evidence="8 9" key="1">
    <citation type="submission" date="2021-02" db="EMBL/GenBank/DDBJ databases">
        <title>Sulfurospirillum tamanensis sp. nov.</title>
        <authorList>
            <person name="Frolova A."/>
            <person name="Merkel A."/>
            <person name="Slobodkin A."/>
        </authorList>
    </citation>
    <scope>NUCLEOTIDE SEQUENCE [LARGE SCALE GENOMIC DNA]</scope>
    <source>
        <strain evidence="8 9">T05b</strain>
    </source>
</reference>
<feature type="transmembrane region" description="Helical" evidence="7">
    <location>
        <begin position="7"/>
        <end position="25"/>
    </location>
</feature>
<comment type="similarity">
    <text evidence="2">Belongs to the TrbI/VirB10 family.</text>
</comment>
<feature type="region of interest" description="Disordered" evidence="6">
    <location>
        <begin position="129"/>
        <end position="157"/>
    </location>
</feature>
<keyword evidence="5 7" id="KW-0472">Membrane</keyword>
<sequence>MKENLRIFAIVMGVIILVLVVLLYFSGAFEDEGAPINNEMVLTDGTKFPIEAYVFQSKKAQVSEENLFAKEEEKPKEETEDTLARLREAIQTERYTPDIFPNKEDELAKERERERNRLLAMRLAPISGETPKNTWQKKPEPKTDFGDSQFDNLKKQDKASSETKLYRAITADRMIPAVLINAIYSTLEGKVTAQIEDDIYSSLGKTLLIPKGSRAIGFYTNNNRIGENRLRLTWQRIITPHGRNIMLTNAQSADILGNSGIVGIVDNRYWDRYGMPLALSTLTNSVLLLISQSQNENNTNTQIILDNSRQDLGYIMKNIIDEQVKIAPIIEVQAGSRIFINPTQDLWFPEPKGNEIIVQYFDKEKN</sequence>
<evidence type="ECO:0000256" key="5">
    <source>
        <dbReference type="ARBA" id="ARBA00023136"/>
    </source>
</evidence>
<organism evidence="8 9">
    <name type="scientific">Sulfurospirillum tamanense</name>
    <dbReference type="NCBI Taxonomy" id="2813362"/>
    <lineage>
        <taxon>Bacteria</taxon>
        <taxon>Pseudomonadati</taxon>
        <taxon>Campylobacterota</taxon>
        <taxon>Epsilonproteobacteria</taxon>
        <taxon>Campylobacterales</taxon>
        <taxon>Sulfurospirillaceae</taxon>
        <taxon>Sulfurospirillum</taxon>
    </lineage>
</organism>
<evidence type="ECO:0000256" key="3">
    <source>
        <dbReference type="ARBA" id="ARBA00022692"/>
    </source>
</evidence>
<dbReference type="Pfam" id="PF03743">
    <property type="entry name" value="TrbI"/>
    <property type="match status" value="1"/>
</dbReference>
<evidence type="ECO:0000256" key="6">
    <source>
        <dbReference type="SAM" id="MobiDB-lite"/>
    </source>
</evidence>
<keyword evidence="9" id="KW-1185">Reference proteome</keyword>
<evidence type="ECO:0000313" key="8">
    <source>
        <dbReference type="EMBL" id="MBN2965263.1"/>
    </source>
</evidence>